<dbReference type="AlphaFoldDB" id="A0AB39U7J9"/>
<dbReference type="RefSeq" id="WP_369344476.1">
    <property type="nucleotide sequence ID" value="NZ_CP129674.1"/>
</dbReference>
<evidence type="ECO:0000256" key="1">
    <source>
        <dbReference type="ARBA" id="ARBA00007521"/>
    </source>
</evidence>
<dbReference type="Gene3D" id="2.30.30.110">
    <property type="match status" value="1"/>
</dbReference>
<dbReference type="GO" id="GO:0016787">
    <property type="term" value="F:hydrolase activity"/>
    <property type="evidence" value="ECO:0007669"/>
    <property type="project" value="UniProtKB-KW"/>
</dbReference>
<dbReference type="InterPro" id="IPR011067">
    <property type="entry name" value="Plasmid_toxin/cell-grow_inhib"/>
</dbReference>
<name>A0AB39U7J9_9BIFI</name>
<organism evidence="3">
    <name type="scientific">Bifidobacterium aquikefiricola</name>
    <dbReference type="NCBI Taxonomy" id="3059038"/>
    <lineage>
        <taxon>Bacteria</taxon>
        <taxon>Bacillati</taxon>
        <taxon>Actinomycetota</taxon>
        <taxon>Actinomycetes</taxon>
        <taxon>Bifidobacteriales</taxon>
        <taxon>Bifidobacteriaceae</taxon>
        <taxon>Bifidobacterium</taxon>
    </lineage>
</organism>
<comment type="similarity">
    <text evidence="1">Belongs to the PemK/MazF family.</text>
</comment>
<dbReference type="GO" id="GO:0003677">
    <property type="term" value="F:DNA binding"/>
    <property type="evidence" value="ECO:0007669"/>
    <property type="project" value="InterPro"/>
</dbReference>
<accession>A0AB39U7J9</accession>
<dbReference type="GO" id="GO:0004521">
    <property type="term" value="F:RNA endonuclease activity"/>
    <property type="evidence" value="ECO:0007669"/>
    <property type="project" value="TreeGrafter"/>
</dbReference>
<dbReference type="EC" id="3.1.-.-" evidence="3"/>
<sequence length="123" mass="13717">MSQWHYGDIVWADLDPSAGHEQRKRSPLVVVSNDQYNQFNNLVMCVPITSDSTYPLHLDIGAIPSEDGRVITGYAAIEQAKSLDLQARHARRVASFDGSSLDRVAELMLGGLMQPTMRITRFV</sequence>
<keyword evidence="2" id="KW-1277">Toxin-antitoxin system</keyword>
<dbReference type="GO" id="GO:0006402">
    <property type="term" value="P:mRNA catabolic process"/>
    <property type="evidence" value="ECO:0007669"/>
    <property type="project" value="TreeGrafter"/>
</dbReference>
<dbReference type="PANTHER" id="PTHR33988">
    <property type="entry name" value="ENDORIBONUCLEASE MAZF-RELATED"/>
    <property type="match status" value="1"/>
</dbReference>
<dbReference type="Pfam" id="PF02452">
    <property type="entry name" value="PemK_toxin"/>
    <property type="match status" value="1"/>
</dbReference>
<evidence type="ECO:0000313" key="3">
    <source>
        <dbReference type="EMBL" id="XDS44928.1"/>
    </source>
</evidence>
<evidence type="ECO:0000256" key="2">
    <source>
        <dbReference type="ARBA" id="ARBA00022649"/>
    </source>
</evidence>
<dbReference type="GO" id="GO:0016075">
    <property type="term" value="P:rRNA catabolic process"/>
    <property type="evidence" value="ECO:0007669"/>
    <property type="project" value="TreeGrafter"/>
</dbReference>
<gene>
    <name evidence="3" type="ORF">QN215_02010</name>
</gene>
<dbReference type="EMBL" id="CP129674">
    <property type="protein sequence ID" value="XDS44928.1"/>
    <property type="molecule type" value="Genomic_DNA"/>
</dbReference>
<reference evidence="3" key="1">
    <citation type="submission" date="2023-07" db="EMBL/GenBank/DDBJ databases">
        <title>Bifidobacterium aquikefiriaerophilum sp. nov. and Bifidobacterium eccum sp. nov., isolated from water kefir.</title>
        <authorList>
            <person name="Breselge S."/>
            <person name="Bellassi P."/>
            <person name="Barcenilla C."/>
            <person name="Alvarez-Ordonez A."/>
            <person name="Morelli L."/>
            <person name="Cotter P.D."/>
        </authorList>
    </citation>
    <scope>NUCLEOTIDE SEQUENCE</scope>
    <source>
        <strain evidence="3">WK041_4_12</strain>
    </source>
</reference>
<keyword evidence="3" id="KW-0378">Hydrolase</keyword>
<dbReference type="KEGG" id="baqk:QN215_02010"/>
<dbReference type="SUPFAM" id="SSF50118">
    <property type="entry name" value="Cell growth inhibitor/plasmid maintenance toxic component"/>
    <property type="match status" value="1"/>
</dbReference>
<dbReference type="InterPro" id="IPR003477">
    <property type="entry name" value="PemK-like"/>
</dbReference>
<proteinExistence type="inferred from homology"/>
<protein>
    <submittedName>
        <fullName evidence="3">Type II toxin-antitoxin system PemK/MazF family toxin</fullName>
        <ecNumber evidence="3">3.1.-.-</ecNumber>
    </submittedName>
</protein>